<dbReference type="SUPFAM" id="SSF53187">
    <property type="entry name" value="Zn-dependent exopeptidases"/>
    <property type="match status" value="1"/>
</dbReference>
<dbReference type="Pfam" id="PF01520">
    <property type="entry name" value="Amidase_3"/>
    <property type="match status" value="1"/>
</dbReference>
<dbReference type="PANTHER" id="PTHR30404:SF0">
    <property type="entry name" value="N-ACETYLMURAMOYL-L-ALANINE AMIDASE AMIC"/>
    <property type="match status" value="1"/>
</dbReference>
<dbReference type="Proteomes" id="UP001523262">
    <property type="component" value="Unassembled WGS sequence"/>
</dbReference>
<dbReference type="InterPro" id="IPR002508">
    <property type="entry name" value="MurNAc-LAA_cat"/>
</dbReference>
<name>A0ABT0WHV5_9BACI</name>
<dbReference type="Pfam" id="PF17957">
    <property type="entry name" value="Big_7"/>
    <property type="match status" value="4"/>
</dbReference>
<evidence type="ECO:0000313" key="4">
    <source>
        <dbReference type="Proteomes" id="UP001523262"/>
    </source>
</evidence>
<keyword evidence="4" id="KW-1185">Reference proteome</keyword>
<evidence type="ECO:0000259" key="2">
    <source>
        <dbReference type="SMART" id="SM00646"/>
    </source>
</evidence>
<feature type="domain" description="MurNAc-LAA" evidence="2">
    <location>
        <begin position="521"/>
        <end position="651"/>
    </location>
</feature>
<dbReference type="InterPro" id="IPR050695">
    <property type="entry name" value="N-acetylmuramoyl_amidase_3"/>
</dbReference>
<sequence length="657" mass="70532">MNKKIVATIAMVGILMLLHVKILAYASTVLGPIGIIDTPMNNSLVKGQSLVHGWFLDKTGVSKVEVLVDNAVAGQATYGDARSDVQKAYPQYDNGKAGYHYTLDTTKFSDGIHTVSIRETGANNHVTILPKTTITIANVKGYVDNPVSGTTLTGTKNVSGWFLDQSGVQKIEVLVDGAVAGQATYGDARSDVQKIFPEYNNGNAGYHFALDTTKFSDGIHTVSIRETGANNHVTSLPKTTITIANVKGYVDNPVSGAKLKGTKNVSGWFLDQSGVQKIEIVVDSAVAGQATYGDARTDVQKAFPEYNNGNAGFHYALDTTKFSAGKHTISIRETGMNGSVTTLPGSTITIANAEGYVDNPVSGATFKGTQNVSGWFLDESGVQKIEIVVDSAVAGQATYGDVRTDVQKAFPEYNNGNAGFHYALDTTKFSVGKHTISIRETGMNGSVTTLPEITVSFKQPFTVFLDPGHGGSDSGATAGGYRESDLNLAVAKKVQALLVDRGYTVYMSRNDDTFVSLLDRSQMANNLHADIFLSIHHNSSGSPDTSPNGVESYYYQYDPNYPSKINAGMDTNPERISKSVTLANLIHKNLVAYTGAIDRGTSGETFSVVRESAMPATLQELGYITNPSERQKLITDSYQNTEAKAIADGIDMYFETY</sequence>
<dbReference type="EC" id="3.5.1.28" evidence="3"/>
<dbReference type="EMBL" id="JAMQCR010000003">
    <property type="protein sequence ID" value="MCM2535908.1"/>
    <property type="molecule type" value="Genomic_DNA"/>
</dbReference>
<reference evidence="3 4" key="1">
    <citation type="submission" date="2022-06" db="EMBL/GenBank/DDBJ databases">
        <authorList>
            <person name="Jeon C.O."/>
        </authorList>
    </citation>
    <scope>NUCLEOTIDE SEQUENCE [LARGE SCALE GENOMIC DNA]</scope>
    <source>
        <strain evidence="3 4">KCTC 13943</strain>
    </source>
</reference>
<accession>A0ABT0WHV5</accession>
<proteinExistence type="predicted"/>
<gene>
    <name evidence="3" type="ORF">NDK43_30980</name>
</gene>
<dbReference type="Gene3D" id="3.40.630.40">
    <property type="entry name" value="Zn-dependent exopeptidases"/>
    <property type="match status" value="1"/>
</dbReference>
<keyword evidence="1 3" id="KW-0378">Hydrolase</keyword>
<dbReference type="SMART" id="SM00646">
    <property type="entry name" value="Ami_3"/>
    <property type="match status" value="1"/>
</dbReference>
<organism evidence="3 4">
    <name type="scientific">Neobacillus pocheonensis</name>
    <dbReference type="NCBI Taxonomy" id="363869"/>
    <lineage>
        <taxon>Bacteria</taxon>
        <taxon>Bacillati</taxon>
        <taxon>Bacillota</taxon>
        <taxon>Bacilli</taxon>
        <taxon>Bacillales</taxon>
        <taxon>Bacillaceae</taxon>
        <taxon>Neobacillus</taxon>
    </lineage>
</organism>
<dbReference type="CDD" id="cd02696">
    <property type="entry name" value="MurNAc-LAA"/>
    <property type="match status" value="1"/>
</dbReference>
<evidence type="ECO:0000313" key="3">
    <source>
        <dbReference type="EMBL" id="MCM2535908.1"/>
    </source>
</evidence>
<comment type="caution">
    <text evidence="3">The sequence shown here is derived from an EMBL/GenBank/DDBJ whole genome shotgun (WGS) entry which is preliminary data.</text>
</comment>
<evidence type="ECO:0000256" key="1">
    <source>
        <dbReference type="ARBA" id="ARBA00022801"/>
    </source>
</evidence>
<dbReference type="GO" id="GO:0008745">
    <property type="term" value="F:N-acetylmuramoyl-L-alanine amidase activity"/>
    <property type="evidence" value="ECO:0007669"/>
    <property type="project" value="UniProtKB-EC"/>
</dbReference>
<dbReference type="PANTHER" id="PTHR30404">
    <property type="entry name" value="N-ACETYLMURAMOYL-L-ALANINE AMIDASE"/>
    <property type="match status" value="1"/>
</dbReference>
<protein>
    <submittedName>
        <fullName evidence="3">N-acetylmuramoyl-L-alanine amidase</fullName>
        <ecNumber evidence="3">3.5.1.28</ecNumber>
    </submittedName>
</protein>